<dbReference type="RefSeq" id="WP_091610633.1">
    <property type="nucleotide sequence ID" value="NZ_FNNC01000001.1"/>
</dbReference>
<evidence type="ECO:0000313" key="1">
    <source>
        <dbReference type="EMBL" id="SDW10850.1"/>
    </source>
</evidence>
<gene>
    <name evidence="1" type="ORF">SAMN05421781_0472</name>
</gene>
<dbReference type="EMBL" id="FNNC01000001">
    <property type="protein sequence ID" value="SDW10850.1"/>
    <property type="molecule type" value="Genomic_DNA"/>
</dbReference>
<name>A0A1H2QVE1_9BACI</name>
<keyword evidence="2" id="KW-1185">Reference proteome</keyword>
<reference evidence="1 2" key="1">
    <citation type="submission" date="2016-10" db="EMBL/GenBank/DDBJ databases">
        <authorList>
            <person name="de Groot N.N."/>
        </authorList>
    </citation>
    <scope>NUCLEOTIDE SEQUENCE [LARGE SCALE GENOMIC DNA]</scope>
    <source>
        <strain evidence="1 2">DSM 23126</strain>
    </source>
</reference>
<dbReference type="Pfam" id="PF21128">
    <property type="entry name" value="WHD_MCM4"/>
    <property type="match status" value="1"/>
</dbReference>
<sequence length="84" mass="9004">MHAQNLKQAILTCLGANDGEMEMSSLVRHVTQTLPFPVHAKEISDSISNLEQKDAVKKVRSSSGSVTVVLQKKVSHGAGLLHNG</sequence>
<dbReference type="OrthoDB" id="9895108at2"/>
<protein>
    <submittedName>
        <fullName evidence="1">Uncharacterized protein</fullName>
    </submittedName>
</protein>
<organism evidence="1 2">
    <name type="scientific">Marinococcus luteus</name>
    <dbReference type="NCBI Taxonomy" id="1122204"/>
    <lineage>
        <taxon>Bacteria</taxon>
        <taxon>Bacillati</taxon>
        <taxon>Bacillota</taxon>
        <taxon>Bacilli</taxon>
        <taxon>Bacillales</taxon>
        <taxon>Bacillaceae</taxon>
        <taxon>Marinococcus</taxon>
    </lineage>
</organism>
<evidence type="ECO:0000313" key="2">
    <source>
        <dbReference type="Proteomes" id="UP000199488"/>
    </source>
</evidence>
<accession>A0A1H2QVE1</accession>
<proteinExistence type="predicted"/>
<dbReference type="AlphaFoldDB" id="A0A1H2QVE1"/>
<dbReference type="Proteomes" id="UP000199488">
    <property type="component" value="Unassembled WGS sequence"/>
</dbReference>